<dbReference type="EMBL" id="PDBW01000001">
    <property type="protein sequence ID" value="PFH04077.1"/>
    <property type="molecule type" value="Genomic_DNA"/>
</dbReference>
<evidence type="ECO:0000256" key="2">
    <source>
        <dbReference type="ARBA" id="ARBA00023015"/>
    </source>
</evidence>
<organism evidence="7 8">
    <name type="scientific">Acetivibrio thermocellus AD2</name>
    <dbReference type="NCBI Taxonomy" id="1138384"/>
    <lineage>
        <taxon>Bacteria</taxon>
        <taxon>Bacillati</taxon>
        <taxon>Bacillota</taxon>
        <taxon>Clostridia</taxon>
        <taxon>Eubacteriales</taxon>
        <taxon>Oscillospiraceae</taxon>
        <taxon>Acetivibrio</taxon>
    </lineage>
</organism>
<feature type="DNA-binding region" description="H-T-H motif" evidence="6">
    <location>
        <begin position="203"/>
        <end position="222"/>
    </location>
</feature>
<dbReference type="HAMAP" id="MF_02064">
    <property type="entry name" value="Sigma70_SigI"/>
    <property type="match status" value="1"/>
</dbReference>
<gene>
    <name evidence="6" type="primary">sigI</name>
    <name evidence="7" type="ORF">M972_112900</name>
</gene>
<comment type="caution">
    <text evidence="7">The sequence shown here is derived from an EMBL/GenBank/DDBJ whole genome shotgun (WGS) entry which is preliminary data.</text>
</comment>
<keyword evidence="2 6" id="KW-0805">Transcription regulation</keyword>
<dbReference type="PROSITE" id="PS00018">
    <property type="entry name" value="EF_HAND_1"/>
    <property type="match status" value="1"/>
</dbReference>
<comment type="subunit">
    <text evidence="6">Interacts with RsgI.</text>
</comment>
<dbReference type="GO" id="GO:0003677">
    <property type="term" value="F:DNA binding"/>
    <property type="evidence" value="ECO:0007669"/>
    <property type="project" value="UniProtKB-UniRule"/>
</dbReference>
<dbReference type="PIRSF" id="PIRSF038953">
    <property type="entry name" value="SigI"/>
    <property type="match status" value="1"/>
</dbReference>
<keyword evidence="6" id="KW-0346">Stress response</keyword>
<evidence type="ECO:0000256" key="1">
    <source>
        <dbReference type="ARBA" id="ARBA00022490"/>
    </source>
</evidence>
<comment type="function">
    <text evidence="6">Sigma factors are initiation factors that promote the attachment of RNA polymerase to specific initiation sites and are then released.</text>
</comment>
<dbReference type="NCBIfam" id="NF006173">
    <property type="entry name" value="PRK08311.2-1"/>
    <property type="match status" value="1"/>
</dbReference>
<dbReference type="GO" id="GO:0006352">
    <property type="term" value="P:DNA-templated transcription initiation"/>
    <property type="evidence" value="ECO:0007669"/>
    <property type="project" value="UniProtKB-UniRule"/>
</dbReference>
<comment type="similarity">
    <text evidence="6">Belongs to the sigma-70 factor family. SigI subfamily.</text>
</comment>
<proteinExistence type="inferred from homology"/>
<dbReference type="SUPFAM" id="SSF88946">
    <property type="entry name" value="Sigma2 domain of RNA polymerase sigma factors"/>
    <property type="match status" value="1"/>
</dbReference>
<comment type="subcellular location">
    <subcellularLocation>
        <location evidence="6">Cytoplasm</location>
    </subcellularLocation>
</comment>
<dbReference type="GO" id="GO:0005737">
    <property type="term" value="C:cytoplasm"/>
    <property type="evidence" value="ECO:0007669"/>
    <property type="project" value="UniProtKB-SubCell"/>
</dbReference>
<dbReference type="Gene3D" id="1.10.1740.10">
    <property type="match status" value="1"/>
</dbReference>
<dbReference type="InterPro" id="IPR018247">
    <property type="entry name" value="EF_Hand_1_Ca_BS"/>
</dbReference>
<keyword evidence="4 6" id="KW-0238">DNA-binding</keyword>
<dbReference type="NCBIfam" id="TIGR02895">
    <property type="entry name" value="spore_sigI"/>
    <property type="match status" value="1"/>
</dbReference>
<evidence type="ECO:0000256" key="4">
    <source>
        <dbReference type="ARBA" id="ARBA00023125"/>
    </source>
</evidence>
<protein>
    <recommendedName>
        <fullName evidence="6">RNA polymerase sigma factor SigI</fullName>
    </recommendedName>
</protein>
<keyword evidence="5 6" id="KW-0804">Transcription</keyword>
<keyword evidence="1 6" id="KW-0963">Cytoplasm</keyword>
<evidence type="ECO:0000313" key="8">
    <source>
        <dbReference type="Proteomes" id="UP000223596"/>
    </source>
</evidence>
<name>A0AB36TJI5_ACETH</name>
<dbReference type="SMR" id="A0AB36TJI5"/>
<sequence length="253" mass="29969">MDWHFQGTNDDREHTKRIIIEYLNRIKAGDDSAREEFILRFRPFILKLVYKATDRHVEPENSEEYSVALLAFNEAINAYDEEKHSNFLVFSEQVINRRLIDYKRKNHKNKMVYPFSYFENEDIKLERTLSDADGNNAIERLEFTDEIRLFKSELASFDITFKDLLSCTPKHRDSRELLINIAKKIASNDGLYEKLKKTKKLPTLELLKLAKVSRRTIERNKKYIIAVSLILRSNLEIFKEYAAGIQEKEVDLR</sequence>
<feature type="short sequence motif" description="Polymerase core binding" evidence="6">
    <location>
        <begin position="63"/>
        <end position="76"/>
    </location>
</feature>
<dbReference type="InterPro" id="IPR014244">
    <property type="entry name" value="RNA_pol_sigma-I"/>
</dbReference>
<dbReference type="AlphaFoldDB" id="A0AB36TJI5"/>
<evidence type="ECO:0000313" key="7">
    <source>
        <dbReference type="EMBL" id="PFH04077.1"/>
    </source>
</evidence>
<dbReference type="InterPro" id="IPR013325">
    <property type="entry name" value="RNA_pol_sigma_r2"/>
</dbReference>
<reference evidence="7 8" key="1">
    <citation type="submission" date="2017-09" db="EMBL/GenBank/DDBJ databases">
        <title>Evaluation of Pacific Biosciences Sequencing Technology to Finishing C. thermocellum Genome Sequences.</title>
        <authorList>
            <person name="Brown S."/>
        </authorList>
    </citation>
    <scope>NUCLEOTIDE SEQUENCE [LARGE SCALE GENOMIC DNA]</scope>
    <source>
        <strain evidence="7 8">AD2</strain>
    </source>
</reference>
<evidence type="ECO:0000256" key="5">
    <source>
        <dbReference type="ARBA" id="ARBA00023163"/>
    </source>
</evidence>
<comment type="activity regulation">
    <text evidence="6">Negatively regulated by the anti-sigma-I factor RsgI.</text>
</comment>
<dbReference type="Proteomes" id="UP000223596">
    <property type="component" value="Unassembled WGS sequence"/>
</dbReference>
<dbReference type="GO" id="GO:0016987">
    <property type="term" value="F:sigma factor activity"/>
    <property type="evidence" value="ECO:0007669"/>
    <property type="project" value="UniProtKB-UniRule"/>
</dbReference>
<accession>A0AB36TJI5</accession>
<dbReference type="GeneID" id="35803375"/>
<keyword evidence="3 6" id="KW-0731">Sigma factor</keyword>
<dbReference type="RefSeq" id="WP_003514231.1">
    <property type="nucleotide sequence ID" value="NZ_CP013828.1"/>
</dbReference>
<evidence type="ECO:0000256" key="3">
    <source>
        <dbReference type="ARBA" id="ARBA00023082"/>
    </source>
</evidence>
<evidence type="ECO:0000256" key="6">
    <source>
        <dbReference type="HAMAP-Rule" id="MF_02064"/>
    </source>
</evidence>